<dbReference type="EMBL" id="CP099799">
    <property type="protein sequence ID" value="USS02335.1"/>
    <property type="molecule type" value="Genomic_DNA"/>
</dbReference>
<dbReference type="InterPro" id="IPR046117">
    <property type="entry name" value="DUF6054"/>
</dbReference>
<sequence>MGLVMGADDFRVNLSLKETIRRLDSGIVDGSFTGERIDYYVVMGNDENGVIVLVYEKHFQRAGNRLTLTVTVDNMNGFTKIHSIAAGGGQGLFRFDWGAGEKFTCAPRRVLEDNII</sequence>
<proteinExistence type="predicted"/>
<dbReference type="Proteomes" id="UP001055437">
    <property type="component" value="Chromosome"/>
</dbReference>
<evidence type="ECO:0000313" key="1">
    <source>
        <dbReference type="EMBL" id="USS02335.1"/>
    </source>
</evidence>
<accession>A0ABY5B3L3</accession>
<name>A0ABY5B3L3_CLOSE</name>
<gene>
    <name evidence="1" type="ORF">NH397_07955</name>
</gene>
<keyword evidence="2" id="KW-1185">Reference proteome</keyword>
<organism evidence="1 2">
    <name type="scientific">Clostridium septicum</name>
    <dbReference type="NCBI Taxonomy" id="1504"/>
    <lineage>
        <taxon>Bacteria</taxon>
        <taxon>Bacillati</taxon>
        <taxon>Bacillota</taxon>
        <taxon>Clostridia</taxon>
        <taxon>Eubacteriales</taxon>
        <taxon>Clostridiaceae</taxon>
        <taxon>Clostridium</taxon>
    </lineage>
</organism>
<dbReference type="Pfam" id="PF19524">
    <property type="entry name" value="DUF6054"/>
    <property type="match status" value="1"/>
</dbReference>
<protein>
    <submittedName>
        <fullName evidence="1">DUF6054 family protein</fullName>
    </submittedName>
</protein>
<evidence type="ECO:0000313" key="2">
    <source>
        <dbReference type="Proteomes" id="UP001055437"/>
    </source>
</evidence>
<dbReference type="RefSeq" id="WP_252655310.1">
    <property type="nucleotide sequence ID" value="NZ_CP099799.1"/>
</dbReference>
<reference evidence="1" key="1">
    <citation type="submission" date="2022-06" db="EMBL/GenBank/DDBJ databases">
        <authorList>
            <person name="Holder M.E."/>
            <person name="Ajami N.J."/>
            <person name="Petrosino J.F."/>
        </authorList>
    </citation>
    <scope>NUCLEOTIDE SEQUENCE</scope>
    <source>
        <strain evidence="1">RMA 8861</strain>
    </source>
</reference>